<dbReference type="Proteomes" id="UP000813068">
    <property type="component" value="Unassembled WGS sequence"/>
</dbReference>
<evidence type="ECO:0000313" key="1">
    <source>
        <dbReference type="EMBL" id="MBV2131853.1"/>
    </source>
</evidence>
<dbReference type="RefSeq" id="WP_217679765.1">
    <property type="nucleotide sequence ID" value="NZ_JAHRGL010000010.1"/>
</dbReference>
<reference evidence="1 2" key="1">
    <citation type="submission" date="2021-06" db="EMBL/GenBank/DDBJ databases">
        <title>Differences between aerobic and microaerobic xylene degrading microbial communities.</title>
        <authorList>
            <person name="Banerjee S."/>
            <person name="Tancsics A."/>
        </authorList>
    </citation>
    <scope>NUCLEOTIDE SEQUENCE [LARGE SCALE GENOMIC DNA]</scope>
    <source>
        <strain evidence="1 2">MAP12</strain>
    </source>
</reference>
<sequence>MSEKIIWNGEKFDLIRIPKLAKNPKIKFTGDFSYLSTGCYRGYVGTWEIKDNSLFLNEISGIYEKTTEEQIFANWVSGEFIINQLDIKQKTTLRHRISIESGEVKNITTTSGKIEYQ</sequence>
<accession>A0ABS6MSS0</accession>
<organism evidence="1 2">
    <name type="scientific">Geopseudomonas aromaticivorans</name>
    <dbReference type="NCBI Taxonomy" id="2849492"/>
    <lineage>
        <taxon>Bacteria</taxon>
        <taxon>Pseudomonadati</taxon>
        <taxon>Pseudomonadota</taxon>
        <taxon>Gammaproteobacteria</taxon>
        <taxon>Pseudomonadales</taxon>
        <taxon>Pseudomonadaceae</taxon>
        <taxon>Geopseudomonas</taxon>
    </lineage>
</organism>
<evidence type="ECO:0000313" key="2">
    <source>
        <dbReference type="Proteomes" id="UP000813068"/>
    </source>
</evidence>
<name>A0ABS6MSS0_9GAMM</name>
<protein>
    <recommendedName>
        <fullName evidence="3">Lipocalin-like domain-containing protein</fullName>
    </recommendedName>
</protein>
<proteinExistence type="predicted"/>
<gene>
    <name evidence="1" type="ORF">KRX52_03465</name>
</gene>
<comment type="caution">
    <text evidence="1">The sequence shown here is derived from an EMBL/GenBank/DDBJ whole genome shotgun (WGS) entry which is preliminary data.</text>
</comment>
<keyword evidence="2" id="KW-1185">Reference proteome</keyword>
<dbReference type="EMBL" id="JAHRGL010000010">
    <property type="protein sequence ID" value="MBV2131853.1"/>
    <property type="molecule type" value="Genomic_DNA"/>
</dbReference>
<evidence type="ECO:0008006" key="3">
    <source>
        <dbReference type="Google" id="ProtNLM"/>
    </source>
</evidence>